<reference evidence="1" key="1">
    <citation type="submission" date="2024-02" db="EMBL/GenBank/DDBJ databases">
        <title>Metagenome Assembled Genome of Zalaria obscura JY119.</title>
        <authorList>
            <person name="Vighnesh L."/>
            <person name="Jagadeeshwari U."/>
            <person name="Venkata Ramana C."/>
            <person name="Sasikala C."/>
        </authorList>
    </citation>
    <scope>NUCLEOTIDE SEQUENCE</scope>
    <source>
        <strain evidence="1">JY119</strain>
    </source>
</reference>
<evidence type="ECO:0000313" key="2">
    <source>
        <dbReference type="Proteomes" id="UP001320706"/>
    </source>
</evidence>
<keyword evidence="1" id="KW-0418">Kinase</keyword>
<dbReference type="Proteomes" id="UP001320706">
    <property type="component" value="Unassembled WGS sequence"/>
</dbReference>
<protein>
    <submittedName>
        <fullName evidence="1">Deoxycytidine kinase 1</fullName>
    </submittedName>
</protein>
<proteinExistence type="predicted"/>
<comment type="caution">
    <text evidence="1">The sequence shown here is derived from an EMBL/GenBank/DDBJ whole genome shotgun (WGS) entry which is preliminary data.</text>
</comment>
<evidence type="ECO:0000313" key="1">
    <source>
        <dbReference type="EMBL" id="KAK8217327.1"/>
    </source>
</evidence>
<gene>
    <name evidence="1" type="primary">DCK1</name>
    <name evidence="1" type="ORF">M8818_001580</name>
</gene>
<dbReference type="EMBL" id="JAMKPW020000006">
    <property type="protein sequence ID" value="KAK8217327.1"/>
    <property type="molecule type" value="Genomic_DNA"/>
</dbReference>
<sequence length="1482" mass="167776">MGWRPVRDIAHAVCVHRFEATEQHDLALDIGDDVYITELGGTNHDWCRGWLLAQPSVLAGLTSEKGQSLKPRAYAGIFPRNCVRIREILADERERNGEDGGSSRPDTADTVAGALRSPASTLSRTASSKRSTYPSSLAKRRSLAVRPRMKQLYLRPEDTLARDPEAEKEQAPLPALKIGDTTAVSSHEPLVDEISSCLHEWHSTKVHELMLNQEYELLERVTALVKRLDEARKQFVHDLLTDKELEDLRERTIWDLVDGNKMLDGEVIVRSPTEKGRIFTSQDSIPEMLQLQAMMSLRNKPLKPPSKRPHLFHVLVDVKNFPWPLDDTATLHMYICHQQFGERPRPVSEVYAVDLPLRGPGEDLPERTPKTLFVNLTKADVGTVSDSSSRLFLICKLQRDEPIRSGVRNEAVPGQLPSEWADEVMSPSGSLRGRRSFLFGGQKARKESSRRPSFSDGRPTTEESFMRSRLQRQQSDALVTDRSSENQSRPSTIERKVRRVVGYSALDISSVVLDVGQAHHSLSLWTPAPPSIDTDEQKPDGEGDGWHDVLNFICRNAVGHFAKALSLNSFDIDIHTFAHIDVDTLVKETPALLRDVYRTPTLALLGGSELTRSDVYLTLKEPVLPSNARFFHPKEGSVPIRPDTEYRNLQLTFETPRDVLLGSQSMLLHNFASWLESFRPVMTFDAILATANEVVRATHESRAKLRMHGLVMIRALSDPEVYDDVIRPGSMVWLANCTADWLEPYWLGSIRRMICPEDVDALRLCCSIVKAQLPQSSAWRQIYIPRLLASYRILLENPESLHAADHSRLSRRNMLSELFPTTYPFHMIEIDTGSPPQEVKLEMIALLATFLQEGKPSIDVLNEHGSADPKMSMLALVTDAFQVLESVQKGSAYPRQWLSFSITEKKHQVVMLEWILDVLITEFLPDADNVLEFDDQIWARWLDLIMSLASSEAISIENFSDQKQRAVWTIGKDIRQEAADLLFRAWTALGWESTSEIRQLSGLEKVGGYQVQFTTRFMQPIVKLCMCLHHGLRTAAAQILWAMVVSEWELNGNLDVVQTAISSAFDTICRETSSSRNKMPHPEFLNDMSKRGEFTPGSSEESFHEAFLRMKQHLDHLWELLVAAHGPATDSASRLVNAIAAAHFLQDSNPEAYIRHLHDVADLHYRARHYSSAGLALGLHAELYDWDLFKNLEAMLDLRLPAESAFARKERLYGAMIRHFELGQCYEKAFPAMQELIGQYTTNAYNFDKAAKAQERLSRMYDALHTGAGYQVPRYFLVAFHGSDFPQMLAEKRFVYEGAIDDDTRSFRRKLQEQFPYASARLDQQPHTVNGVDHSQEPYMVISSVSPLKDYAHPVNLRTGVSPYTREYQLISGPRQFAITRRGNDLHRDITDQEVRKTVFTCASAFPTLMSREAVIDVEERTLSPLQAAVDRTHRKTMSLAHSLQEAKSGGDDEPWRKLVAAVRAHCKEHFLHLGSKTEALT</sequence>
<organism evidence="1 2">
    <name type="scientific">Zalaria obscura</name>
    <dbReference type="NCBI Taxonomy" id="2024903"/>
    <lineage>
        <taxon>Eukaryota</taxon>
        <taxon>Fungi</taxon>
        <taxon>Dikarya</taxon>
        <taxon>Ascomycota</taxon>
        <taxon>Pezizomycotina</taxon>
        <taxon>Dothideomycetes</taxon>
        <taxon>Dothideomycetidae</taxon>
        <taxon>Dothideales</taxon>
        <taxon>Zalariaceae</taxon>
        <taxon>Zalaria</taxon>
    </lineage>
</organism>
<accession>A0ACC3SK53</accession>
<keyword evidence="1" id="KW-0808">Transferase</keyword>
<keyword evidence="2" id="KW-1185">Reference proteome</keyword>
<name>A0ACC3SK53_9PEZI</name>